<accession>A0A6N7BTJ4</accession>
<evidence type="ECO:0000313" key="2">
    <source>
        <dbReference type="Proteomes" id="UP000471465"/>
    </source>
</evidence>
<keyword evidence="2" id="KW-1185">Reference proteome</keyword>
<sequence length="69" mass="8115">MYTCIYDDDLADIVKSRAQQENRSTRKQFIHYLKLALESERLLEENQDNKKADITRQDELSANLLIKGN</sequence>
<dbReference type="RefSeq" id="WP_160023815.1">
    <property type="nucleotide sequence ID" value="NZ_VZIZ01000051.1"/>
</dbReference>
<protein>
    <submittedName>
        <fullName evidence="1">Uncharacterized protein</fullName>
    </submittedName>
</protein>
<gene>
    <name evidence="1" type="ORF">FQV37_2325</name>
</gene>
<dbReference type="Proteomes" id="UP000471465">
    <property type="component" value="Unassembled WGS sequence"/>
</dbReference>
<organism evidence="1 2">
    <name type="scientific">Psychrobacter nivimaris</name>
    <dbReference type="NCBI Taxonomy" id="281738"/>
    <lineage>
        <taxon>Bacteria</taxon>
        <taxon>Pseudomonadati</taxon>
        <taxon>Pseudomonadota</taxon>
        <taxon>Gammaproteobacteria</taxon>
        <taxon>Moraxellales</taxon>
        <taxon>Moraxellaceae</taxon>
        <taxon>Psychrobacter</taxon>
    </lineage>
</organism>
<evidence type="ECO:0000313" key="1">
    <source>
        <dbReference type="EMBL" id="KAF0567379.1"/>
    </source>
</evidence>
<name>A0A6N7BTJ4_9GAMM</name>
<reference evidence="1 2" key="1">
    <citation type="submission" date="2019-09" db="EMBL/GenBank/DDBJ databases">
        <title>Draft genome sequence of Psychrobacter nivimaris LAMA 639, in search for biotechnological relevant genes.</title>
        <authorList>
            <person name="Lima A.O.S."/>
            <person name="Staloch B.E.K."/>
            <person name="Freitas R.C."/>
            <person name="Niero H."/>
            <person name="Silva M.A.C."/>
        </authorList>
    </citation>
    <scope>NUCLEOTIDE SEQUENCE [LARGE SCALE GENOMIC DNA]</scope>
    <source>
        <strain evidence="1 2">LAMA 639</strain>
    </source>
</reference>
<comment type="caution">
    <text evidence="1">The sequence shown here is derived from an EMBL/GenBank/DDBJ whole genome shotgun (WGS) entry which is preliminary data.</text>
</comment>
<dbReference type="EMBL" id="VZIZ01000051">
    <property type="protein sequence ID" value="KAF0567379.1"/>
    <property type="molecule type" value="Genomic_DNA"/>
</dbReference>
<proteinExistence type="predicted"/>
<dbReference type="AlphaFoldDB" id="A0A6N7BTJ4"/>